<protein>
    <recommendedName>
        <fullName evidence="2">Activator of Hsp90 ATPase homologue 1/2-like C-terminal domain-containing protein</fullName>
    </recommendedName>
</protein>
<dbReference type="Pfam" id="PF08327">
    <property type="entry name" value="AHSA1"/>
    <property type="match status" value="1"/>
</dbReference>
<dbReference type="Proteomes" id="UP000054526">
    <property type="component" value="Unassembled WGS sequence"/>
</dbReference>
<sequence>MFQALTHDVQSWWEYRLAPQGTDRKLSLSPELGGQFIETWGSGQGALWGTVYYVNAPEEIRLQGHLGMKGAVNSSYIYQLEERGSQTVLKLSHTASGYIEDGWRESHEHGWRELLGKFLKDYVENN</sequence>
<evidence type="ECO:0000313" key="4">
    <source>
        <dbReference type="Proteomes" id="UP000054526"/>
    </source>
</evidence>
<accession>A0ABR5A7W7</accession>
<organism evidence="3 4">
    <name type="scientific">Cohnella kolymensis</name>
    <dbReference type="NCBI Taxonomy" id="1590652"/>
    <lineage>
        <taxon>Bacteria</taxon>
        <taxon>Bacillati</taxon>
        <taxon>Bacillota</taxon>
        <taxon>Bacilli</taxon>
        <taxon>Bacillales</taxon>
        <taxon>Paenibacillaceae</taxon>
        <taxon>Cohnella</taxon>
    </lineage>
</organism>
<evidence type="ECO:0000256" key="1">
    <source>
        <dbReference type="ARBA" id="ARBA00006817"/>
    </source>
</evidence>
<dbReference type="EMBL" id="JXAL01000002">
    <property type="protein sequence ID" value="KIL37119.1"/>
    <property type="molecule type" value="Genomic_DNA"/>
</dbReference>
<dbReference type="InterPro" id="IPR013538">
    <property type="entry name" value="ASHA1/2-like_C"/>
</dbReference>
<evidence type="ECO:0000313" key="3">
    <source>
        <dbReference type="EMBL" id="KIL37119.1"/>
    </source>
</evidence>
<keyword evidence="4" id="KW-1185">Reference proteome</keyword>
<reference evidence="3 4" key="1">
    <citation type="submission" date="2014-12" db="EMBL/GenBank/DDBJ databases">
        <title>Draft genome sequence of Cohnella kolymensis strain B-2846.</title>
        <authorList>
            <person name="Karlyshev A.V."/>
            <person name="Kudryashova E.B."/>
        </authorList>
    </citation>
    <scope>NUCLEOTIDE SEQUENCE [LARGE SCALE GENOMIC DNA]</scope>
    <source>
        <strain evidence="3 4">VKM B-2846</strain>
    </source>
</reference>
<name>A0ABR5A7W7_9BACL</name>
<dbReference type="InterPro" id="IPR023393">
    <property type="entry name" value="START-like_dom_sf"/>
</dbReference>
<feature type="domain" description="Activator of Hsp90 ATPase homologue 1/2-like C-terminal" evidence="2">
    <location>
        <begin position="4"/>
        <end position="124"/>
    </location>
</feature>
<dbReference type="Gene3D" id="3.30.530.20">
    <property type="match status" value="1"/>
</dbReference>
<evidence type="ECO:0000259" key="2">
    <source>
        <dbReference type="Pfam" id="PF08327"/>
    </source>
</evidence>
<comment type="caution">
    <text evidence="3">The sequence shown here is derived from an EMBL/GenBank/DDBJ whole genome shotgun (WGS) entry which is preliminary data.</text>
</comment>
<dbReference type="CDD" id="cd07814">
    <property type="entry name" value="SRPBCC_CalC_Aha1-like"/>
    <property type="match status" value="1"/>
</dbReference>
<dbReference type="SUPFAM" id="SSF55961">
    <property type="entry name" value="Bet v1-like"/>
    <property type="match status" value="1"/>
</dbReference>
<dbReference type="RefSeq" id="WP_041059964.1">
    <property type="nucleotide sequence ID" value="NZ_JXAL01000002.1"/>
</dbReference>
<gene>
    <name evidence="3" type="ORF">SD71_03945</name>
</gene>
<comment type="similarity">
    <text evidence="1">Belongs to the AHA1 family.</text>
</comment>
<proteinExistence type="inferred from homology"/>